<evidence type="ECO:0000256" key="1">
    <source>
        <dbReference type="ARBA" id="ARBA00001966"/>
    </source>
</evidence>
<evidence type="ECO:0000256" key="5">
    <source>
        <dbReference type="ARBA" id="ARBA00023014"/>
    </source>
</evidence>
<dbReference type="InterPro" id="IPR051805">
    <property type="entry name" value="Dehydratase_Activator_Redct"/>
</dbReference>
<evidence type="ECO:0000259" key="6">
    <source>
        <dbReference type="Pfam" id="PF01869"/>
    </source>
</evidence>
<keyword evidence="4" id="KW-0408">Iron</keyword>
<comment type="cofactor">
    <cofactor evidence="1">
        <name>[4Fe-4S] cluster</name>
        <dbReference type="ChEBI" id="CHEBI:49883"/>
    </cofactor>
</comment>
<sequence>MYTLGIDIGSTTSKAVILKDGSDIIASSVVVATVGTDGVPKAVEGVMEESGLAIGDMSCTVATGYGRQTYEGADHQVSELSCHALGVYRIFNDARTIIDIGGQDAKVLALNEQGRMINFVMNDKCAAGTGRFLDVMANILNLKIEQLEIEAQKSQNPVSISSTCTVFAESEVISQLAAGAKIPDLVEGICRSVAARTAALAKRVGVREKVCMSGGVARNAAIRRAMSRELGMDIAYDEKAQIMGALGAAIYGFSKVKQGEN</sequence>
<dbReference type="OrthoDB" id="9778513at2"/>
<dbReference type="InterPro" id="IPR002731">
    <property type="entry name" value="ATPase_BadF"/>
</dbReference>
<dbReference type="STRING" id="679200.HMPREF9333_00205"/>
<dbReference type="PATRIC" id="fig|679200.3.peg.226"/>
<keyword evidence="5" id="KW-0411">Iron-sulfur</keyword>
<dbReference type="SUPFAM" id="SSF53067">
    <property type="entry name" value="Actin-like ATPase domain"/>
    <property type="match status" value="1"/>
</dbReference>
<dbReference type="PANTHER" id="PTHR32329:SF2">
    <property type="entry name" value="BIFUNCTIONAL PROTEIN [INCLUDES 2-HYDROXYACYL-COA DEHYDRATASE (N-TER) AND ITS ACTIVATOR DOMAIN (C_TERM)"/>
    <property type="match status" value="1"/>
</dbReference>
<dbReference type="InterPro" id="IPR043129">
    <property type="entry name" value="ATPase_NBD"/>
</dbReference>
<evidence type="ECO:0000256" key="3">
    <source>
        <dbReference type="ARBA" id="ARBA00022723"/>
    </source>
</evidence>
<dbReference type="GO" id="GO:0046872">
    <property type="term" value="F:metal ion binding"/>
    <property type="evidence" value="ECO:0007669"/>
    <property type="project" value="UniProtKB-KW"/>
</dbReference>
<proteinExistence type="predicted"/>
<dbReference type="AlphaFoldDB" id="G5GF67"/>
<dbReference type="HOGENOM" id="CLU_066597_0_0_9"/>
<keyword evidence="3" id="KW-0479">Metal-binding</keyword>
<gene>
    <name evidence="7" type="ORF">HMPREF9333_00205</name>
</gene>
<evidence type="ECO:0000256" key="2">
    <source>
        <dbReference type="ARBA" id="ARBA00011738"/>
    </source>
</evidence>
<dbReference type="Gene3D" id="3.30.420.40">
    <property type="match status" value="2"/>
</dbReference>
<feature type="domain" description="ATPase BadF/BadG/BcrA/BcrD type" evidence="6">
    <location>
        <begin position="4"/>
        <end position="252"/>
    </location>
</feature>
<dbReference type="FunFam" id="3.30.420.40:FF:000217">
    <property type="entry name" value="2-hydroxyisocaproyl-CoA dehydratase activator"/>
    <property type="match status" value="1"/>
</dbReference>
<dbReference type="Pfam" id="PF01869">
    <property type="entry name" value="BcrAD_BadFG"/>
    <property type="match status" value="1"/>
</dbReference>
<organism evidence="7 8">
    <name type="scientific">Johnsonella ignava ATCC 51276</name>
    <dbReference type="NCBI Taxonomy" id="679200"/>
    <lineage>
        <taxon>Bacteria</taxon>
        <taxon>Bacillati</taxon>
        <taxon>Bacillota</taxon>
        <taxon>Clostridia</taxon>
        <taxon>Lachnospirales</taxon>
        <taxon>Lachnospiraceae</taxon>
        <taxon>Johnsonella</taxon>
    </lineage>
</organism>
<dbReference type="GO" id="GO:0051536">
    <property type="term" value="F:iron-sulfur cluster binding"/>
    <property type="evidence" value="ECO:0007669"/>
    <property type="project" value="UniProtKB-KW"/>
</dbReference>
<evidence type="ECO:0000313" key="8">
    <source>
        <dbReference type="Proteomes" id="UP000003011"/>
    </source>
</evidence>
<evidence type="ECO:0000313" key="7">
    <source>
        <dbReference type="EMBL" id="EHI56758.1"/>
    </source>
</evidence>
<dbReference type="Proteomes" id="UP000003011">
    <property type="component" value="Unassembled WGS sequence"/>
</dbReference>
<comment type="subunit">
    <text evidence="2">Homodimer.</text>
</comment>
<dbReference type="RefSeq" id="WP_005539178.1">
    <property type="nucleotide sequence ID" value="NZ_JH378829.1"/>
</dbReference>
<name>G5GF67_9FIRM</name>
<dbReference type="PANTHER" id="PTHR32329">
    <property type="entry name" value="BIFUNCTIONAL PROTEIN [INCLUDES 2-HYDROXYACYL-COA DEHYDRATASE (N-TER) AND ITS ACTIVATOR DOMAIN (C_TERM)-RELATED"/>
    <property type="match status" value="1"/>
</dbReference>
<dbReference type="eggNOG" id="COG1924">
    <property type="taxonomic scope" value="Bacteria"/>
</dbReference>
<dbReference type="NCBIfam" id="TIGR00241">
    <property type="entry name" value="CoA_E_activ"/>
    <property type="match status" value="1"/>
</dbReference>
<accession>G5GF67</accession>
<keyword evidence="8" id="KW-1185">Reference proteome</keyword>
<protein>
    <recommendedName>
        <fullName evidence="6">ATPase BadF/BadG/BcrA/BcrD type domain-containing protein</fullName>
    </recommendedName>
</protein>
<dbReference type="EMBL" id="ACZL01000003">
    <property type="protein sequence ID" value="EHI56758.1"/>
    <property type="molecule type" value="Genomic_DNA"/>
</dbReference>
<comment type="caution">
    <text evidence="7">The sequence shown here is derived from an EMBL/GenBank/DDBJ whole genome shotgun (WGS) entry which is preliminary data.</text>
</comment>
<reference evidence="7 8" key="1">
    <citation type="submission" date="2011-08" db="EMBL/GenBank/DDBJ databases">
        <title>The Genome Sequence of Johnsonella ignava ATCC 51276.</title>
        <authorList>
            <consortium name="The Broad Institute Genome Sequencing Platform"/>
            <person name="Earl A."/>
            <person name="Ward D."/>
            <person name="Feldgarden M."/>
            <person name="Gevers D."/>
            <person name="Izard J."/>
            <person name="Blanton J.M."/>
            <person name="Baranova O.V."/>
            <person name="Dewhirst F.E."/>
            <person name="Young S.K."/>
            <person name="Zeng Q."/>
            <person name="Gargeya S."/>
            <person name="Fitzgerald M."/>
            <person name="Haas B."/>
            <person name="Abouelleil A."/>
            <person name="Alvarado L."/>
            <person name="Arachchi H.M."/>
            <person name="Berlin A."/>
            <person name="Brown A."/>
            <person name="Chapman S.B."/>
            <person name="Chen Z."/>
            <person name="Dunbar C."/>
            <person name="Freedman E."/>
            <person name="Gearin G."/>
            <person name="Gellesch M."/>
            <person name="Goldberg J."/>
            <person name="Griggs A."/>
            <person name="Gujja S."/>
            <person name="Heiman D."/>
            <person name="Howarth C."/>
            <person name="Larson L."/>
            <person name="Lui A."/>
            <person name="MacDonald P.J.P."/>
            <person name="Montmayeur A."/>
            <person name="Murphy C."/>
            <person name="Neiman D."/>
            <person name="Pearson M."/>
            <person name="Priest M."/>
            <person name="Roberts A."/>
            <person name="Saif S."/>
            <person name="Shea T."/>
            <person name="Shenoy N."/>
            <person name="Sisk P."/>
            <person name="Stolte C."/>
            <person name="Sykes S."/>
            <person name="Wortman J."/>
            <person name="Nusbaum C."/>
            <person name="Birren B."/>
        </authorList>
    </citation>
    <scope>NUCLEOTIDE SEQUENCE [LARGE SCALE GENOMIC DNA]</scope>
    <source>
        <strain evidence="7 8">ATCC 51276</strain>
    </source>
</reference>
<evidence type="ECO:0000256" key="4">
    <source>
        <dbReference type="ARBA" id="ARBA00023004"/>
    </source>
</evidence>
<dbReference type="InterPro" id="IPR008275">
    <property type="entry name" value="CoA_E_activase_dom"/>
</dbReference>